<dbReference type="PANTHER" id="PTHR42964:SF1">
    <property type="entry name" value="POLYKETIDE BIOSYNTHESIS ENOYL-COA HYDRATASE PKSH-RELATED"/>
    <property type="match status" value="1"/>
</dbReference>
<evidence type="ECO:0000313" key="2">
    <source>
        <dbReference type="EMBL" id="MBA8804901.1"/>
    </source>
</evidence>
<dbReference type="InterPro" id="IPR029045">
    <property type="entry name" value="ClpP/crotonase-like_dom_sf"/>
</dbReference>
<comment type="caution">
    <text evidence="2">The sequence shown here is derived from an EMBL/GenBank/DDBJ whole genome shotgun (WGS) entry which is preliminary data.</text>
</comment>
<dbReference type="InterPro" id="IPR051683">
    <property type="entry name" value="Enoyl-CoA_Hydratase/Isomerase"/>
</dbReference>
<dbReference type="Proteomes" id="UP000580910">
    <property type="component" value="Unassembled WGS sequence"/>
</dbReference>
<evidence type="ECO:0000313" key="3">
    <source>
        <dbReference type="Proteomes" id="UP000580910"/>
    </source>
</evidence>
<name>A0A7W3J256_9ACTN</name>
<dbReference type="SUPFAM" id="SSF52096">
    <property type="entry name" value="ClpP/crotonase"/>
    <property type="match status" value="1"/>
</dbReference>
<dbReference type="Pfam" id="PF00378">
    <property type="entry name" value="ECH_1"/>
    <property type="match status" value="1"/>
</dbReference>
<accession>A0A7W3J256</accession>
<dbReference type="AlphaFoldDB" id="A0A7W3J256"/>
<dbReference type="EMBL" id="JACGXA010000001">
    <property type="protein sequence ID" value="MBA8804901.1"/>
    <property type="molecule type" value="Genomic_DNA"/>
</dbReference>
<protein>
    <submittedName>
        <fullName evidence="2">Enoyl-CoA hydratase/carnithine racemase</fullName>
    </submittedName>
</protein>
<gene>
    <name evidence="2" type="ORF">FB382_003192</name>
</gene>
<sequence>MSEQWGLTRLDIGPDGRPGAAVRRIRLTDWFDAPLERISETAAAIRRSLPLTIGITSEPPPPRVRPLIEALTLTLCSPKIVSPSGELIQVSDPETSYEGLRATVEAKPQAAVALGQLLRQTPNLETTAALAAEAAVYSMLLGGSEFADWLSCAGERRAATHLPAAPVRLQRSDNRLSVQLDHPTRRNALSVAMREELFCALELAVLDEQITSVALSGAGESFCSGGDLAEFGTAVDLVAAYLVRIDRAPWRLLDDLRNRLDERLWIRVHGAVIGAGVEMAAFGGRVTCTQATYFQLPEISMGLVPGAGGTVSITRRIGRWRAAWIMLTGHRMDAETALRWGLVDELESSEGES</sequence>
<proteinExistence type="inferred from homology"/>
<dbReference type="PANTHER" id="PTHR42964">
    <property type="entry name" value="ENOYL-COA HYDRATASE"/>
    <property type="match status" value="1"/>
</dbReference>
<dbReference type="Gene3D" id="3.90.226.10">
    <property type="entry name" value="2-enoyl-CoA Hydratase, Chain A, domain 1"/>
    <property type="match status" value="1"/>
</dbReference>
<dbReference type="RefSeq" id="WP_182540746.1">
    <property type="nucleotide sequence ID" value="NZ_JACGXA010000001.1"/>
</dbReference>
<dbReference type="GO" id="GO:0008300">
    <property type="term" value="P:isoprenoid catabolic process"/>
    <property type="evidence" value="ECO:0007669"/>
    <property type="project" value="TreeGrafter"/>
</dbReference>
<dbReference type="InterPro" id="IPR001753">
    <property type="entry name" value="Enoyl-CoA_hydra/iso"/>
</dbReference>
<evidence type="ECO:0000256" key="1">
    <source>
        <dbReference type="ARBA" id="ARBA00005254"/>
    </source>
</evidence>
<comment type="similarity">
    <text evidence="1">Belongs to the enoyl-CoA hydratase/isomerase family.</text>
</comment>
<dbReference type="GO" id="GO:0003824">
    <property type="term" value="F:catalytic activity"/>
    <property type="evidence" value="ECO:0007669"/>
    <property type="project" value="UniProtKB-ARBA"/>
</dbReference>
<organism evidence="2 3">
    <name type="scientific">Nocardioides ginsengisegetis</name>
    <dbReference type="NCBI Taxonomy" id="661491"/>
    <lineage>
        <taxon>Bacteria</taxon>
        <taxon>Bacillati</taxon>
        <taxon>Actinomycetota</taxon>
        <taxon>Actinomycetes</taxon>
        <taxon>Propionibacteriales</taxon>
        <taxon>Nocardioidaceae</taxon>
        <taxon>Nocardioides</taxon>
    </lineage>
</organism>
<keyword evidence="3" id="KW-1185">Reference proteome</keyword>
<dbReference type="CDD" id="cd06558">
    <property type="entry name" value="crotonase-like"/>
    <property type="match status" value="1"/>
</dbReference>
<reference evidence="2 3" key="1">
    <citation type="submission" date="2020-07" db="EMBL/GenBank/DDBJ databases">
        <title>Sequencing the genomes of 1000 actinobacteria strains.</title>
        <authorList>
            <person name="Klenk H.-P."/>
        </authorList>
    </citation>
    <scope>NUCLEOTIDE SEQUENCE [LARGE SCALE GENOMIC DNA]</scope>
    <source>
        <strain evidence="2 3">DSM 21349</strain>
    </source>
</reference>